<dbReference type="GO" id="GO:0008137">
    <property type="term" value="F:NADH dehydrogenase (ubiquinone) activity"/>
    <property type="evidence" value="ECO:0007669"/>
    <property type="project" value="UniProtKB-EC"/>
</dbReference>
<dbReference type="InterPro" id="IPR003917">
    <property type="entry name" value="NADH_UbQ_OxRdtase_chain2"/>
</dbReference>
<organism evidence="20">
    <name type="scientific">Callopanchax sidibeorum</name>
    <dbReference type="NCBI Taxonomy" id="2565563"/>
    <lineage>
        <taxon>Eukaryota</taxon>
        <taxon>Metazoa</taxon>
        <taxon>Chordata</taxon>
        <taxon>Craniata</taxon>
        <taxon>Vertebrata</taxon>
        <taxon>Euteleostomi</taxon>
        <taxon>Actinopterygii</taxon>
        <taxon>Neopterygii</taxon>
        <taxon>Teleostei</taxon>
        <taxon>Neoteleostei</taxon>
        <taxon>Acanthomorphata</taxon>
        <taxon>Ovalentaria</taxon>
        <taxon>Atherinomorphae</taxon>
        <taxon>Cyprinodontiformes</taxon>
        <taxon>Nothobranchiidae</taxon>
        <taxon>Callopanchax</taxon>
    </lineage>
</organism>
<evidence type="ECO:0000256" key="11">
    <source>
        <dbReference type="ARBA" id="ARBA00022989"/>
    </source>
</evidence>
<dbReference type="AlphaFoldDB" id="A0A518QNT8"/>
<accession>A0A518QNT8</accession>
<evidence type="ECO:0000256" key="18">
    <source>
        <dbReference type="SAM" id="SignalP"/>
    </source>
</evidence>
<evidence type="ECO:0000256" key="14">
    <source>
        <dbReference type="ARBA" id="ARBA00023128"/>
    </source>
</evidence>
<evidence type="ECO:0000256" key="17">
    <source>
        <dbReference type="RuleBase" id="RU003403"/>
    </source>
</evidence>
<feature type="domain" description="NADH:quinone oxidoreductase/Mrp antiporter transmembrane" evidence="19">
    <location>
        <begin position="17"/>
        <end position="277"/>
    </location>
</feature>
<comment type="subcellular location">
    <subcellularLocation>
        <location evidence="1 17">Mitochondrion inner membrane</location>
        <topology evidence="1 17">Multi-pass membrane protein</topology>
    </subcellularLocation>
</comment>
<keyword evidence="12 17" id="KW-0520">NAD</keyword>
<feature type="chain" id="PRO_5022219406" description="NADH-ubiquinone oxidoreductase chain 2" evidence="18">
    <location>
        <begin position="19"/>
        <end position="333"/>
    </location>
</feature>
<evidence type="ECO:0000256" key="16">
    <source>
        <dbReference type="ARBA" id="ARBA00049551"/>
    </source>
</evidence>
<evidence type="ECO:0000256" key="6">
    <source>
        <dbReference type="ARBA" id="ARBA00022660"/>
    </source>
</evidence>
<dbReference type="GO" id="GO:0005743">
    <property type="term" value="C:mitochondrial inner membrane"/>
    <property type="evidence" value="ECO:0007669"/>
    <property type="project" value="UniProtKB-SubCell"/>
</dbReference>
<gene>
    <name evidence="20" type="primary">ND2</name>
</gene>
<keyword evidence="18" id="KW-0732">Signal</keyword>
<dbReference type="Pfam" id="PF00361">
    <property type="entry name" value="Proton_antipo_M"/>
    <property type="match status" value="1"/>
</dbReference>
<feature type="transmembrane region" description="Helical" evidence="17">
    <location>
        <begin position="231"/>
        <end position="250"/>
    </location>
</feature>
<feature type="transmembrane region" description="Helical" evidence="17">
    <location>
        <begin position="262"/>
        <end position="283"/>
    </location>
</feature>
<evidence type="ECO:0000256" key="1">
    <source>
        <dbReference type="ARBA" id="ARBA00004448"/>
    </source>
</evidence>
<keyword evidence="6 17" id="KW-0679">Respiratory chain</keyword>
<feature type="transmembrane region" description="Helical" evidence="17">
    <location>
        <begin position="53"/>
        <end position="71"/>
    </location>
</feature>
<keyword evidence="8 17" id="KW-0999">Mitochondrion inner membrane</keyword>
<sequence>MVLLLMMIMGTLMTTVSSNWLMMWLGLEINALALSPLMAKADSPVAKETATKYLIFQATTAIIMLLGILMLPETINQSNPKNFTHNIALILVMMALATKLGLAPMHTWLLKVIQGQSLLMITILVTWQKLAPLWIFIQLAPSYPTLTMILAASSFLSGLLGALKRKHFEDTISHSSITHLGWMLLMLPYSPYLAHLTFLVYFIMILCLWKNLPHSKYPPPTKQAKKPIRTILPYTVLLFLSILPLLKGFITMSMIKQNMQEVGAITMTSFTAVSAFLSLYYFIRLSRIMDFFHNASNPPNPLFRWLPYIGVNQPRALFMMVLMLSLPLTLALF</sequence>
<proteinExistence type="inferred from homology"/>
<protein>
    <recommendedName>
        <fullName evidence="4 17">NADH-ubiquinone oxidoreductase chain 2</fullName>
        <ecNumber evidence="3 17">7.1.1.2</ecNumber>
    </recommendedName>
</protein>
<evidence type="ECO:0000256" key="15">
    <source>
        <dbReference type="ARBA" id="ARBA00023136"/>
    </source>
</evidence>
<keyword evidence="7 17" id="KW-0812">Transmembrane</keyword>
<evidence type="ECO:0000256" key="12">
    <source>
        <dbReference type="ARBA" id="ARBA00023027"/>
    </source>
</evidence>
<dbReference type="EC" id="7.1.1.2" evidence="3 17"/>
<dbReference type="PANTHER" id="PTHR46552:SF1">
    <property type="entry name" value="NADH-UBIQUINONE OXIDOREDUCTASE CHAIN 2"/>
    <property type="match status" value="1"/>
</dbReference>
<feature type="signal peptide" evidence="18">
    <location>
        <begin position="1"/>
        <end position="18"/>
    </location>
</feature>
<evidence type="ECO:0000256" key="5">
    <source>
        <dbReference type="ARBA" id="ARBA00022448"/>
    </source>
</evidence>
<evidence type="ECO:0000256" key="8">
    <source>
        <dbReference type="ARBA" id="ARBA00022792"/>
    </source>
</evidence>
<evidence type="ECO:0000256" key="3">
    <source>
        <dbReference type="ARBA" id="ARBA00012944"/>
    </source>
</evidence>
<feature type="transmembrane region" description="Helical" evidence="17">
    <location>
        <begin position="83"/>
        <end position="105"/>
    </location>
</feature>
<dbReference type="EMBL" id="MK784239">
    <property type="protein sequence ID" value="QDX07567.1"/>
    <property type="molecule type" value="Genomic_DNA"/>
</dbReference>
<dbReference type="PRINTS" id="PR01436">
    <property type="entry name" value="NADHDHGNASE2"/>
</dbReference>
<comment type="function">
    <text evidence="17">Core subunit of the mitochondrial membrane respiratory chain NADH dehydrogenase (Complex I) which catalyzes electron transfer from NADH through the respiratory chain, using ubiquinone as an electron acceptor. Essential for the catalytic activity and assembly of complex I.</text>
</comment>
<feature type="transmembrane region" description="Helical" evidence="17">
    <location>
        <begin position="20"/>
        <end position="41"/>
    </location>
</feature>
<geneLocation type="mitochondrion" evidence="20"/>
<keyword evidence="11 17" id="KW-1133">Transmembrane helix</keyword>
<dbReference type="InterPro" id="IPR001750">
    <property type="entry name" value="ND/Mrp_TM"/>
</dbReference>
<keyword evidence="13 17" id="KW-0830">Ubiquinone</keyword>
<evidence type="ECO:0000256" key="9">
    <source>
        <dbReference type="ARBA" id="ARBA00022967"/>
    </source>
</evidence>
<keyword evidence="9 17" id="KW-1278">Translocase</keyword>
<evidence type="ECO:0000256" key="4">
    <source>
        <dbReference type="ARBA" id="ARBA00021008"/>
    </source>
</evidence>
<evidence type="ECO:0000313" key="20">
    <source>
        <dbReference type="EMBL" id="QDX07567.1"/>
    </source>
</evidence>
<keyword evidence="15 17" id="KW-0472">Membrane</keyword>
<keyword evidence="14 17" id="KW-0496">Mitochondrion</keyword>
<dbReference type="PANTHER" id="PTHR46552">
    <property type="entry name" value="NADH-UBIQUINONE OXIDOREDUCTASE CHAIN 2"/>
    <property type="match status" value="1"/>
</dbReference>
<feature type="transmembrane region" description="Helical" evidence="17">
    <location>
        <begin position="192"/>
        <end position="211"/>
    </location>
</feature>
<comment type="catalytic activity">
    <reaction evidence="16 17">
        <text>a ubiquinone + NADH + 5 H(+)(in) = a ubiquinol + NAD(+) + 4 H(+)(out)</text>
        <dbReference type="Rhea" id="RHEA:29091"/>
        <dbReference type="Rhea" id="RHEA-COMP:9565"/>
        <dbReference type="Rhea" id="RHEA-COMP:9566"/>
        <dbReference type="ChEBI" id="CHEBI:15378"/>
        <dbReference type="ChEBI" id="CHEBI:16389"/>
        <dbReference type="ChEBI" id="CHEBI:17976"/>
        <dbReference type="ChEBI" id="CHEBI:57540"/>
        <dbReference type="ChEBI" id="CHEBI:57945"/>
        <dbReference type="EC" id="7.1.1.2"/>
    </reaction>
</comment>
<comment type="similarity">
    <text evidence="2 17">Belongs to the complex I subunit 2 family.</text>
</comment>
<evidence type="ECO:0000259" key="19">
    <source>
        <dbReference type="Pfam" id="PF00361"/>
    </source>
</evidence>
<dbReference type="InterPro" id="IPR050175">
    <property type="entry name" value="Complex_I_Subunit_2"/>
</dbReference>
<evidence type="ECO:0000256" key="2">
    <source>
        <dbReference type="ARBA" id="ARBA00007012"/>
    </source>
</evidence>
<reference evidence="20" key="1">
    <citation type="journal article" date="2019" name="Cell">
        <title>Relaxed Selection Limits Lifespan by Increasing Mutation Load.</title>
        <authorList>
            <person name="Cui R."/>
            <person name="Medeiros T."/>
            <person name="Willemsen D."/>
            <person name="Iasi L.N.M."/>
            <person name="Collier G.E."/>
            <person name="Graef M."/>
            <person name="Reichard M."/>
            <person name="Valenzano D.R."/>
        </authorList>
    </citation>
    <scope>NUCLEOTIDE SEQUENCE</scope>
    <source>
        <strain evidence="20">GM 97/2</strain>
    </source>
</reference>
<evidence type="ECO:0000256" key="13">
    <source>
        <dbReference type="ARBA" id="ARBA00023075"/>
    </source>
</evidence>
<keyword evidence="10 17" id="KW-0249">Electron transport</keyword>
<evidence type="ECO:0000256" key="10">
    <source>
        <dbReference type="ARBA" id="ARBA00022982"/>
    </source>
</evidence>
<keyword evidence="5" id="KW-0813">Transport</keyword>
<evidence type="ECO:0000256" key="7">
    <source>
        <dbReference type="ARBA" id="ARBA00022692"/>
    </source>
</evidence>
<dbReference type="GO" id="GO:0006120">
    <property type="term" value="P:mitochondrial electron transport, NADH to ubiquinone"/>
    <property type="evidence" value="ECO:0007669"/>
    <property type="project" value="InterPro"/>
</dbReference>
<name>A0A518QNT8_9TELE</name>